<evidence type="ECO:0000256" key="2">
    <source>
        <dbReference type="SAM" id="MobiDB-lite"/>
    </source>
</evidence>
<dbReference type="Gene3D" id="1.10.287.660">
    <property type="entry name" value="Helix hairpin bin"/>
    <property type="match status" value="1"/>
</dbReference>
<evidence type="ECO:0000259" key="3">
    <source>
        <dbReference type="PROSITE" id="PS51358"/>
    </source>
</evidence>
<dbReference type="Gene3D" id="1.10.150.460">
    <property type="match status" value="1"/>
</dbReference>
<comment type="similarity">
    <text evidence="1">Belongs to the NOP5/NOP56 family.</text>
</comment>
<dbReference type="EMBL" id="CP042905">
    <property type="protein sequence ID" value="QEE14471.1"/>
    <property type="molecule type" value="Genomic_DNA"/>
</dbReference>
<dbReference type="InterPro" id="IPR002687">
    <property type="entry name" value="Nop_dom"/>
</dbReference>
<dbReference type="GO" id="GO:0031428">
    <property type="term" value="C:box C/D methylation guide snoRNP complex"/>
    <property type="evidence" value="ECO:0007669"/>
    <property type="project" value="InterPro"/>
</dbReference>
<dbReference type="InterPro" id="IPR042239">
    <property type="entry name" value="Nop_C"/>
</dbReference>
<dbReference type="Pfam" id="PF01798">
    <property type="entry name" value="Nop"/>
    <property type="match status" value="1"/>
</dbReference>
<proteinExistence type="inferred from homology"/>
<dbReference type="InterPro" id="IPR036070">
    <property type="entry name" value="Nop_dom_sf"/>
</dbReference>
<dbReference type="OrthoDB" id="11877at2157"/>
<evidence type="ECO:0000256" key="1">
    <source>
        <dbReference type="ARBA" id="ARBA00009211"/>
    </source>
</evidence>
<accession>A0A5B9D698</accession>
<feature type="compositionally biased region" description="Low complexity" evidence="2">
    <location>
        <begin position="399"/>
        <end position="441"/>
    </location>
</feature>
<dbReference type="SUPFAM" id="SSF89124">
    <property type="entry name" value="Nop domain"/>
    <property type="match status" value="1"/>
</dbReference>
<protein>
    <recommendedName>
        <fullName evidence="3">Nop domain-containing protein</fullName>
    </recommendedName>
</protein>
<dbReference type="Gene3D" id="1.10.246.90">
    <property type="entry name" value="Nop domain"/>
    <property type="match status" value="1"/>
</dbReference>
<dbReference type="Proteomes" id="UP000321408">
    <property type="component" value="Chromosome"/>
</dbReference>
<dbReference type="GO" id="GO:0030515">
    <property type="term" value="F:snoRNA binding"/>
    <property type="evidence" value="ECO:0007669"/>
    <property type="project" value="InterPro"/>
</dbReference>
<sequence length="449" mass="51264">MKALLLTSVHGIIVLNEKNKVIGTIYHDKSLNDLANYYILMEKGELPPDFQQFIQKLKEQGCSAVEIENPSYKPLFKDISDVSGVITEDIPRFRDLRENLIQLLLDSKIPFKAKQLYSRSKILSEIMIKEQFAESITQKDYQIKQAGDSIVDLDKSINILSTRLREWYGLHFPELTDKLIYDHTIYAKLVAELGLRDNFTVDQIQSITGLSEDKIETVEAKAKRSLGGDLSETDIITIKRLAKTVLDQIEYRISLEEYISEALDSVAPNLKFVLGASITAKLISIAGSLERLAKFSSSTIQILGAEKALFKALKSGGKTPKYGILFQWNKIRGEKAYLRGKIARMVSGKISILAKVDYYKGEFIGDKYKEEIERKIEKIKTQFPRAPKKQEIKPDFQQKSKGKYQGSKSKYQKSGNQKSKYQKSGYQKSKYKKSQYQGSKNQKSKYQKR</sequence>
<evidence type="ECO:0000313" key="5">
    <source>
        <dbReference type="Proteomes" id="UP000321408"/>
    </source>
</evidence>
<dbReference type="Gene3D" id="3.30.420.220">
    <property type="match status" value="1"/>
</dbReference>
<dbReference type="AlphaFoldDB" id="A0A5B9D698"/>
<dbReference type="InterPro" id="IPR012976">
    <property type="entry name" value="NOSIC"/>
</dbReference>
<dbReference type="GeneID" id="41328287"/>
<dbReference type="InterPro" id="IPR029012">
    <property type="entry name" value="Helix_hairpin_bin_sf"/>
</dbReference>
<feature type="domain" description="Nop" evidence="3">
    <location>
        <begin position="266"/>
        <end position="381"/>
    </location>
</feature>
<feature type="compositionally biased region" description="Basic and acidic residues" evidence="2">
    <location>
        <begin position="388"/>
        <end position="398"/>
    </location>
</feature>
<dbReference type="PANTHER" id="PTHR10894">
    <property type="entry name" value="NUCLEOLAR PROTEIN 5 NUCLEOLAR PROTEIN NOP5 NOP58"/>
    <property type="match status" value="1"/>
</dbReference>
<name>A0A5B9D698_9ARCH</name>
<gene>
    <name evidence="4" type="ORF">DSAG12_00284</name>
</gene>
<dbReference type="PANTHER" id="PTHR10894:SF0">
    <property type="entry name" value="NUCLEOLAR PROTEIN 56"/>
    <property type="match status" value="1"/>
</dbReference>
<dbReference type="InterPro" id="IPR045056">
    <property type="entry name" value="Nop56/Nop58"/>
</dbReference>
<reference evidence="4 5" key="1">
    <citation type="journal article" date="2020" name="Nature">
        <title>Isolation of an archaeon at the prokaryote-eukaryote interface.</title>
        <authorList>
            <person name="Imachi H."/>
            <person name="Nobu M.K."/>
            <person name="Nakahara N."/>
            <person name="Morono Y."/>
            <person name="Ogawara M."/>
            <person name="Takaki Y."/>
            <person name="Takano Y."/>
            <person name="Uematsu K."/>
            <person name="Ikuta T."/>
            <person name="Ito M."/>
            <person name="Matsui Y."/>
            <person name="Miyazaki M."/>
            <person name="Murata K."/>
            <person name="Saito Y."/>
            <person name="Sakai S."/>
            <person name="Song C."/>
            <person name="Tasumi E."/>
            <person name="Yamanaka Y."/>
            <person name="Yamaguchi T."/>
            <person name="Kamagata Y."/>
            <person name="Tamaki H."/>
            <person name="Takai K."/>
        </authorList>
    </citation>
    <scope>NUCLEOTIDE SEQUENCE [LARGE SCALE GENOMIC DNA]</scope>
    <source>
        <strain evidence="4 5">MK-D1</strain>
    </source>
</reference>
<dbReference type="SMART" id="SM00931">
    <property type="entry name" value="NOSIC"/>
    <property type="match status" value="1"/>
</dbReference>
<organism evidence="4 5">
    <name type="scientific">Promethearchaeum syntrophicum</name>
    <dbReference type="NCBI Taxonomy" id="2594042"/>
    <lineage>
        <taxon>Archaea</taxon>
        <taxon>Promethearchaeati</taxon>
        <taxon>Promethearchaeota</taxon>
        <taxon>Promethearchaeia</taxon>
        <taxon>Promethearchaeales</taxon>
        <taxon>Promethearchaeaceae</taxon>
        <taxon>Promethearchaeum</taxon>
    </lineage>
</organism>
<reference evidence="4 5" key="2">
    <citation type="journal article" date="2024" name="Int. J. Syst. Evol. Microbiol.">
        <title>Promethearchaeum syntrophicum gen. nov., sp. nov., an anaerobic, obligately syntrophic archaeon, the first isolate of the lineage 'Asgard' archaea, and proposal of the new archaeal phylum Promethearchaeota phyl. nov. and kingdom Promethearchaeati regn. nov.</title>
        <authorList>
            <person name="Imachi H."/>
            <person name="Nobu M.K."/>
            <person name="Kato S."/>
            <person name="Takaki Y."/>
            <person name="Miyazaki M."/>
            <person name="Miyata M."/>
            <person name="Ogawara M."/>
            <person name="Saito Y."/>
            <person name="Sakai S."/>
            <person name="Tahara Y.O."/>
            <person name="Takano Y."/>
            <person name="Tasumi E."/>
            <person name="Uematsu K."/>
            <person name="Yoshimura T."/>
            <person name="Itoh T."/>
            <person name="Ohkuma M."/>
            <person name="Takai K."/>
        </authorList>
    </citation>
    <scope>NUCLEOTIDE SEQUENCE [LARGE SCALE GENOMIC DNA]</scope>
    <source>
        <strain evidence="4 5">MK-D1</strain>
    </source>
</reference>
<dbReference type="KEGG" id="psyt:DSAG12_00284"/>
<keyword evidence="5" id="KW-1185">Reference proteome</keyword>
<dbReference type="PROSITE" id="PS51358">
    <property type="entry name" value="NOP"/>
    <property type="match status" value="1"/>
</dbReference>
<evidence type="ECO:0000313" key="4">
    <source>
        <dbReference type="EMBL" id="QEE14471.1"/>
    </source>
</evidence>
<dbReference type="InterPro" id="IPR047099">
    <property type="entry name" value="Nop5_N_sf"/>
</dbReference>
<dbReference type="RefSeq" id="WP_147661424.1">
    <property type="nucleotide sequence ID" value="NZ_CP042905.2"/>
</dbReference>
<feature type="region of interest" description="Disordered" evidence="2">
    <location>
        <begin position="383"/>
        <end position="449"/>
    </location>
</feature>